<evidence type="ECO:0000313" key="10">
    <source>
        <dbReference type="Proteomes" id="UP000092600"/>
    </source>
</evidence>
<comment type="subcellular location">
    <subcellularLocation>
        <location evidence="1">Secreted</location>
    </subcellularLocation>
</comment>
<feature type="chain" id="PRO_5008508537" evidence="8">
    <location>
        <begin position="29"/>
        <end position="383"/>
    </location>
</feature>
<dbReference type="GO" id="GO:0016788">
    <property type="term" value="F:hydrolase activity, acting on ester bonds"/>
    <property type="evidence" value="ECO:0007669"/>
    <property type="project" value="InterPro"/>
</dbReference>
<gene>
    <name evidence="9" type="ORF">ACMD2_18277</name>
</gene>
<organism evidence="9 10">
    <name type="scientific">Ananas comosus</name>
    <name type="common">Pineapple</name>
    <name type="synonym">Ananas ananas</name>
    <dbReference type="NCBI Taxonomy" id="4615"/>
    <lineage>
        <taxon>Eukaryota</taxon>
        <taxon>Viridiplantae</taxon>
        <taxon>Streptophyta</taxon>
        <taxon>Embryophyta</taxon>
        <taxon>Tracheophyta</taxon>
        <taxon>Spermatophyta</taxon>
        <taxon>Magnoliopsida</taxon>
        <taxon>Liliopsida</taxon>
        <taxon>Poales</taxon>
        <taxon>Bromeliaceae</taxon>
        <taxon>Bromelioideae</taxon>
        <taxon>Ananas</taxon>
    </lineage>
</organism>
<dbReference type="Gene3D" id="3.40.50.1110">
    <property type="entry name" value="SGNH hydrolase"/>
    <property type="match status" value="1"/>
</dbReference>
<evidence type="ECO:0000256" key="3">
    <source>
        <dbReference type="ARBA" id="ARBA00022525"/>
    </source>
</evidence>
<protein>
    <submittedName>
        <fullName evidence="9">GDSL esterase/lipase</fullName>
    </submittedName>
</protein>
<dbReference type="AlphaFoldDB" id="A0A199W2L3"/>
<keyword evidence="6" id="KW-0442">Lipid degradation</keyword>
<evidence type="ECO:0000256" key="2">
    <source>
        <dbReference type="ARBA" id="ARBA00008668"/>
    </source>
</evidence>
<keyword evidence="4 8" id="KW-0732">Signal</keyword>
<dbReference type="GO" id="GO:0005576">
    <property type="term" value="C:extracellular region"/>
    <property type="evidence" value="ECO:0007669"/>
    <property type="project" value="UniProtKB-SubCell"/>
</dbReference>
<dbReference type="InterPro" id="IPR001087">
    <property type="entry name" value="GDSL"/>
</dbReference>
<proteinExistence type="inferred from homology"/>
<name>A0A199W2L3_ANACO</name>
<keyword evidence="5" id="KW-0378">Hydrolase</keyword>
<dbReference type="PANTHER" id="PTHR45650">
    <property type="entry name" value="GDSL-LIKE LIPASE/ACYLHYDROLASE-RELATED"/>
    <property type="match status" value="1"/>
</dbReference>
<dbReference type="PANTHER" id="PTHR45650:SF12">
    <property type="entry name" value="ZINC FINGER PROTEIN"/>
    <property type="match status" value="1"/>
</dbReference>
<dbReference type="Proteomes" id="UP000092600">
    <property type="component" value="Unassembled WGS sequence"/>
</dbReference>
<dbReference type="EMBL" id="LSRQ01000334">
    <property type="protein sequence ID" value="OAY83438.1"/>
    <property type="molecule type" value="Genomic_DNA"/>
</dbReference>
<evidence type="ECO:0000256" key="8">
    <source>
        <dbReference type="SAM" id="SignalP"/>
    </source>
</evidence>
<keyword evidence="3" id="KW-0964">Secreted</keyword>
<evidence type="ECO:0000256" key="5">
    <source>
        <dbReference type="ARBA" id="ARBA00022801"/>
    </source>
</evidence>
<evidence type="ECO:0000256" key="1">
    <source>
        <dbReference type="ARBA" id="ARBA00004613"/>
    </source>
</evidence>
<comment type="caution">
    <text evidence="9">The sequence shown here is derived from an EMBL/GenBank/DDBJ whole genome shotgun (WGS) entry which is preliminary data.</text>
</comment>
<keyword evidence="7" id="KW-0443">Lipid metabolism</keyword>
<reference evidence="9 10" key="1">
    <citation type="journal article" date="2016" name="DNA Res.">
        <title>The draft genome of MD-2 pineapple using hybrid error correction of long reads.</title>
        <authorList>
            <person name="Redwan R.M."/>
            <person name="Saidin A."/>
            <person name="Kumar S.V."/>
        </authorList>
    </citation>
    <scope>NUCLEOTIDE SEQUENCE [LARGE SCALE GENOMIC DNA]</scope>
    <source>
        <strain evidence="10">cv. MD2</strain>
        <tissue evidence="9">Leaf</tissue>
    </source>
</reference>
<comment type="similarity">
    <text evidence="2">Belongs to the 'GDSL' lipolytic enzyme family.</text>
</comment>
<evidence type="ECO:0000256" key="4">
    <source>
        <dbReference type="ARBA" id="ARBA00022729"/>
    </source>
</evidence>
<evidence type="ECO:0000256" key="6">
    <source>
        <dbReference type="ARBA" id="ARBA00022963"/>
    </source>
</evidence>
<sequence length="383" mass="42789">MEGTSLSNTRVLLLVLAMLTMLSTVAMARSKKTHTQQVPCFFIFGDSLVDNGNNNHILTLARANYLPYGIDFPLGVSGRFTNGRTVALRVFVLVIHSTTTRVSRVHSAIRDGAKKTSSSRLEFRVGGVGNQRRNWVQLEHFRGAVEIMKSIFKGNTTKLATHLSKCIYYSGMGSNDYLNNYFMPFFYPTSYFYNPEVFAELLLQDYSQQLRVSIGYISSKSRKSGTVRPLTFSVGRIGCIPYELARYNNRNYDGNGDRCNEEINEAISIFNAGLVRMVTEFNAALHGAKFVYVNTYDSLKDLTTNAVSYGFSVINRGCCGVGRNNGQITCLPLQNPCGDRSKYLFWDAFHPTEAGNLIYAMKAYNSTSTADVYPMNLRQLAAA</sequence>
<dbReference type="Pfam" id="PF00657">
    <property type="entry name" value="Lipase_GDSL"/>
    <property type="match status" value="1"/>
</dbReference>
<dbReference type="InterPro" id="IPR051238">
    <property type="entry name" value="GDSL_esterase/lipase"/>
</dbReference>
<feature type="signal peptide" evidence="8">
    <location>
        <begin position="1"/>
        <end position="28"/>
    </location>
</feature>
<dbReference type="STRING" id="4615.A0A199W2L3"/>
<evidence type="ECO:0000256" key="7">
    <source>
        <dbReference type="ARBA" id="ARBA00023098"/>
    </source>
</evidence>
<accession>A0A199W2L3</accession>
<dbReference type="InterPro" id="IPR036514">
    <property type="entry name" value="SGNH_hydro_sf"/>
</dbReference>
<dbReference type="GO" id="GO:0016042">
    <property type="term" value="P:lipid catabolic process"/>
    <property type="evidence" value="ECO:0007669"/>
    <property type="project" value="UniProtKB-KW"/>
</dbReference>
<dbReference type="SUPFAM" id="SSF52266">
    <property type="entry name" value="SGNH hydrolase"/>
    <property type="match status" value="1"/>
</dbReference>
<evidence type="ECO:0000313" key="9">
    <source>
        <dbReference type="EMBL" id="OAY83438.1"/>
    </source>
</evidence>